<evidence type="ECO:0000313" key="2">
    <source>
        <dbReference type="EMBL" id="GGH58414.1"/>
    </source>
</evidence>
<sequence>MDAQRKALARKFFKLLVYQADGSRFEDVFTSIMNYCESGFQQIKPWGNIGDRKNDGYIKESGTFFQVYAPEDVTRDYPTAVKKAKDDFSLLLSQWEGIKEYYFVLNDKFKGVNADCEQALSLIVKKYKLRGGGLLTPKVLENKLFELSEDQIMSVVGFLPSEEIIQHIDFSILSEVIGFIMGLQIDLVITKIEFPNWDRKIAFNKLSPKTNFYLNLGSQNIGALNTFLGSDPFLAEALQEKISGIYQKVKEMEIESSDEYSGDYIFWTVIDECCPKKEVRYQHAVMTIIAKYFESCDVFEIHPTD</sequence>
<dbReference type="EMBL" id="BMIB01000001">
    <property type="protein sequence ID" value="GGH58414.1"/>
    <property type="molecule type" value="Genomic_DNA"/>
</dbReference>
<protein>
    <recommendedName>
        <fullName evidence="1">ABC-three component systems C-terminal domain-containing protein</fullName>
    </recommendedName>
</protein>
<comment type="caution">
    <text evidence="2">The sequence shown here is derived from an EMBL/GenBank/DDBJ whole genome shotgun (WGS) entry which is preliminary data.</text>
</comment>
<gene>
    <name evidence="2" type="ORF">GCM10011379_04120</name>
</gene>
<dbReference type="InterPro" id="IPR046919">
    <property type="entry name" value="ABC-3C_CTD10"/>
</dbReference>
<proteinExistence type="predicted"/>
<accession>A0A917IQ10</accession>
<dbReference type="Pfam" id="PF20275">
    <property type="entry name" value="CTD10"/>
    <property type="match status" value="1"/>
</dbReference>
<evidence type="ECO:0000313" key="3">
    <source>
        <dbReference type="Proteomes" id="UP000627292"/>
    </source>
</evidence>
<keyword evidence="3" id="KW-1185">Reference proteome</keyword>
<reference evidence="2" key="2">
    <citation type="submission" date="2020-09" db="EMBL/GenBank/DDBJ databases">
        <authorList>
            <person name="Sun Q."/>
            <person name="Zhou Y."/>
        </authorList>
    </citation>
    <scope>NUCLEOTIDE SEQUENCE</scope>
    <source>
        <strain evidence="2">CGMCC 1.15290</strain>
    </source>
</reference>
<feature type="domain" description="ABC-three component systems C-terminal" evidence="1">
    <location>
        <begin position="191"/>
        <end position="300"/>
    </location>
</feature>
<dbReference type="AlphaFoldDB" id="A0A917IQ10"/>
<reference evidence="2" key="1">
    <citation type="journal article" date="2014" name="Int. J. Syst. Evol. Microbiol.">
        <title>Complete genome sequence of Corynebacterium casei LMG S-19264T (=DSM 44701T), isolated from a smear-ripened cheese.</title>
        <authorList>
            <consortium name="US DOE Joint Genome Institute (JGI-PGF)"/>
            <person name="Walter F."/>
            <person name="Albersmeier A."/>
            <person name="Kalinowski J."/>
            <person name="Ruckert C."/>
        </authorList>
    </citation>
    <scope>NUCLEOTIDE SEQUENCE</scope>
    <source>
        <strain evidence="2">CGMCC 1.15290</strain>
    </source>
</reference>
<dbReference type="RefSeq" id="WP_188950225.1">
    <property type="nucleotide sequence ID" value="NZ_BMIB01000001.1"/>
</dbReference>
<evidence type="ECO:0000259" key="1">
    <source>
        <dbReference type="Pfam" id="PF20275"/>
    </source>
</evidence>
<organism evidence="2 3">
    <name type="scientific">Filimonas zeae</name>
    <dbReference type="NCBI Taxonomy" id="1737353"/>
    <lineage>
        <taxon>Bacteria</taxon>
        <taxon>Pseudomonadati</taxon>
        <taxon>Bacteroidota</taxon>
        <taxon>Chitinophagia</taxon>
        <taxon>Chitinophagales</taxon>
        <taxon>Chitinophagaceae</taxon>
        <taxon>Filimonas</taxon>
    </lineage>
</organism>
<name>A0A917IQ10_9BACT</name>
<dbReference type="Proteomes" id="UP000627292">
    <property type="component" value="Unassembled WGS sequence"/>
</dbReference>